<dbReference type="GO" id="GO:0015891">
    <property type="term" value="P:siderophore transport"/>
    <property type="evidence" value="ECO:0007669"/>
    <property type="project" value="InterPro"/>
</dbReference>
<dbReference type="SUPFAM" id="SSF49452">
    <property type="entry name" value="Starch-binding domain-like"/>
    <property type="match status" value="1"/>
</dbReference>
<dbReference type="GO" id="GO:0009279">
    <property type="term" value="C:cell outer membrane"/>
    <property type="evidence" value="ECO:0007669"/>
    <property type="project" value="UniProtKB-SubCell"/>
</dbReference>
<dbReference type="CDD" id="cd01347">
    <property type="entry name" value="ligand_gated_channel"/>
    <property type="match status" value="1"/>
</dbReference>
<evidence type="ECO:0000256" key="3">
    <source>
        <dbReference type="ARBA" id="ARBA00022448"/>
    </source>
</evidence>
<dbReference type="GO" id="GO:0015344">
    <property type="term" value="F:siderophore uptake transmembrane transporter activity"/>
    <property type="evidence" value="ECO:0007669"/>
    <property type="project" value="TreeGrafter"/>
</dbReference>
<keyword evidence="7" id="KW-0732">Signal</keyword>
<keyword evidence="11 14" id="KW-0472">Membrane</keyword>
<keyword evidence="19" id="KW-1185">Reference proteome</keyword>
<dbReference type="InterPro" id="IPR039426">
    <property type="entry name" value="TonB-dep_rcpt-like"/>
</dbReference>
<dbReference type="PROSITE" id="PS52016">
    <property type="entry name" value="TONB_DEPENDENT_REC_3"/>
    <property type="match status" value="1"/>
</dbReference>
<reference evidence="18 19" key="1">
    <citation type="submission" date="2018-07" db="EMBL/GenBank/DDBJ databases">
        <title>Dyadobacter roseus sp. nov., isolated from rose rhizosphere soil.</title>
        <authorList>
            <person name="Chen L."/>
        </authorList>
    </citation>
    <scope>NUCLEOTIDE SEQUENCE [LARGE SCALE GENOMIC DNA]</scope>
    <source>
        <strain evidence="18 19">RS19</strain>
    </source>
</reference>
<dbReference type="InterPro" id="IPR036942">
    <property type="entry name" value="Beta-barrel_TonB_sf"/>
</dbReference>
<dbReference type="Proteomes" id="UP000256373">
    <property type="component" value="Unassembled WGS sequence"/>
</dbReference>
<dbReference type="GO" id="GO:0030246">
    <property type="term" value="F:carbohydrate binding"/>
    <property type="evidence" value="ECO:0007669"/>
    <property type="project" value="InterPro"/>
</dbReference>
<keyword evidence="12" id="KW-0675">Receptor</keyword>
<dbReference type="InterPro" id="IPR037066">
    <property type="entry name" value="Plug_dom_sf"/>
</dbReference>
<comment type="caution">
    <text evidence="18">The sequence shown here is derived from an EMBL/GenBank/DDBJ whole genome shotgun (WGS) entry which is preliminary data.</text>
</comment>
<dbReference type="NCBIfam" id="TIGR01783">
    <property type="entry name" value="TonB-siderophor"/>
    <property type="match status" value="1"/>
</dbReference>
<dbReference type="PANTHER" id="PTHR32552:SF68">
    <property type="entry name" value="FERRICHROME OUTER MEMBRANE TRANSPORTER_PHAGE RECEPTOR"/>
    <property type="match status" value="1"/>
</dbReference>
<evidence type="ECO:0000256" key="5">
    <source>
        <dbReference type="ARBA" id="ARBA00022496"/>
    </source>
</evidence>
<accession>A0A3D8Y2M4</accession>
<dbReference type="PANTHER" id="PTHR32552">
    <property type="entry name" value="FERRICHROME IRON RECEPTOR-RELATED"/>
    <property type="match status" value="1"/>
</dbReference>
<dbReference type="OrthoDB" id="9758472at2"/>
<dbReference type="InterPro" id="IPR000531">
    <property type="entry name" value="Beta-barrel_TonB"/>
</dbReference>
<dbReference type="InterPro" id="IPR013784">
    <property type="entry name" value="Carb-bd-like_fold"/>
</dbReference>
<evidence type="ECO:0000259" key="16">
    <source>
        <dbReference type="Pfam" id="PF00593"/>
    </source>
</evidence>
<keyword evidence="5" id="KW-0410">Iron transport</keyword>
<evidence type="ECO:0000259" key="17">
    <source>
        <dbReference type="Pfam" id="PF07715"/>
    </source>
</evidence>
<keyword evidence="8" id="KW-0408">Iron</keyword>
<dbReference type="InterPro" id="IPR010105">
    <property type="entry name" value="TonB_sidphr_rcpt"/>
</dbReference>
<evidence type="ECO:0000256" key="4">
    <source>
        <dbReference type="ARBA" id="ARBA00022452"/>
    </source>
</evidence>
<evidence type="ECO:0000256" key="9">
    <source>
        <dbReference type="ARBA" id="ARBA00023065"/>
    </source>
</evidence>
<feature type="domain" description="TonB-dependent receptor-like beta-barrel" evidence="16">
    <location>
        <begin position="313"/>
        <end position="766"/>
    </location>
</feature>
<evidence type="ECO:0000256" key="12">
    <source>
        <dbReference type="ARBA" id="ARBA00023170"/>
    </source>
</evidence>
<keyword evidence="4 14" id="KW-1134">Transmembrane beta strand</keyword>
<comment type="subcellular location">
    <subcellularLocation>
        <location evidence="1 14">Cell outer membrane</location>
        <topology evidence="1 14">Multi-pass membrane protein</topology>
    </subcellularLocation>
</comment>
<dbReference type="AlphaFoldDB" id="A0A3D8Y2M4"/>
<evidence type="ECO:0000256" key="10">
    <source>
        <dbReference type="ARBA" id="ARBA00023077"/>
    </source>
</evidence>
<dbReference type="Pfam" id="PF07715">
    <property type="entry name" value="Plug"/>
    <property type="match status" value="1"/>
</dbReference>
<keyword evidence="10 15" id="KW-0798">TonB box</keyword>
<dbReference type="Pfam" id="PF13715">
    <property type="entry name" value="CarbopepD_reg_2"/>
    <property type="match status" value="1"/>
</dbReference>
<dbReference type="Pfam" id="PF00593">
    <property type="entry name" value="TonB_dep_Rec_b-barrel"/>
    <property type="match status" value="1"/>
</dbReference>
<evidence type="ECO:0000256" key="7">
    <source>
        <dbReference type="ARBA" id="ARBA00022729"/>
    </source>
</evidence>
<dbReference type="EMBL" id="QNUL01000044">
    <property type="protein sequence ID" value="REA55712.1"/>
    <property type="molecule type" value="Genomic_DNA"/>
</dbReference>
<dbReference type="Gene3D" id="2.170.130.10">
    <property type="entry name" value="TonB-dependent receptor, plug domain"/>
    <property type="match status" value="1"/>
</dbReference>
<evidence type="ECO:0000313" key="19">
    <source>
        <dbReference type="Proteomes" id="UP000256373"/>
    </source>
</evidence>
<dbReference type="InterPro" id="IPR012910">
    <property type="entry name" value="Plug_dom"/>
</dbReference>
<keyword evidence="6 14" id="KW-0812">Transmembrane</keyword>
<feature type="domain" description="TonB-dependent receptor plug" evidence="17">
    <location>
        <begin position="141"/>
        <end position="235"/>
    </location>
</feature>
<dbReference type="Gene3D" id="2.40.170.20">
    <property type="entry name" value="TonB-dependent receptor, beta-barrel domain"/>
    <property type="match status" value="1"/>
</dbReference>
<dbReference type="SUPFAM" id="SSF56935">
    <property type="entry name" value="Porins"/>
    <property type="match status" value="1"/>
</dbReference>
<evidence type="ECO:0000256" key="6">
    <source>
        <dbReference type="ARBA" id="ARBA00022692"/>
    </source>
</evidence>
<dbReference type="Gene3D" id="2.60.40.1120">
    <property type="entry name" value="Carboxypeptidase-like, regulatory domain"/>
    <property type="match status" value="1"/>
</dbReference>
<keyword evidence="13 14" id="KW-0998">Cell outer membrane</keyword>
<evidence type="ECO:0000256" key="8">
    <source>
        <dbReference type="ARBA" id="ARBA00023004"/>
    </source>
</evidence>
<protein>
    <recommendedName>
        <fullName evidence="20">TonB-dependent siderophore receptor</fullName>
    </recommendedName>
</protein>
<evidence type="ECO:0000313" key="18">
    <source>
        <dbReference type="EMBL" id="REA55712.1"/>
    </source>
</evidence>
<name>A0A3D8Y2M4_9BACT</name>
<comment type="similarity">
    <text evidence="2 14 15">Belongs to the TonB-dependent receptor family.</text>
</comment>
<dbReference type="GO" id="GO:0038023">
    <property type="term" value="F:signaling receptor activity"/>
    <property type="evidence" value="ECO:0007669"/>
    <property type="project" value="InterPro"/>
</dbReference>
<evidence type="ECO:0000256" key="2">
    <source>
        <dbReference type="ARBA" id="ARBA00009810"/>
    </source>
</evidence>
<keyword evidence="9" id="KW-0406">Ion transport</keyword>
<evidence type="ECO:0000256" key="11">
    <source>
        <dbReference type="ARBA" id="ARBA00023136"/>
    </source>
</evidence>
<evidence type="ECO:0000256" key="14">
    <source>
        <dbReference type="PROSITE-ProRule" id="PRU01360"/>
    </source>
</evidence>
<sequence length="798" mass="87774">MLKNITVYRILISLLVLCISARELFAQQTGSLKGIVVTADGAAAVGATLVLKKGNSGAVADTEGQFLFPSLEPGHYTLSASMVGYTSLNEKVEIRAGEQTEIRITLQTDMVQLQTVEVTGRRDSGYKSDYSFAATKSAIPVTEIPSTVSTITQALIRDRQAVRFDDIARNTNVRVTNNGRSVVIRGFVSTTRLINGLRTLNENYRFPAISPVVESYEVVKGPSSSMFGNMSPGGVVNLVTKKPLADKKQAVSFSVGSFNTVRGDLDFTGKVTEDGKILYRINVFGQNSDTWYTNMKDNGFTVAHSFSFLPKDGTRINVDLNHTRLTTMEHDGLFPFKGKSIDQTPIGFSVLQMGDRNKTSTTSLNISASQKLGKVLTLNVSYLKDLLTWDDKRHVANVYLGDRAWSAGDSSVSVAYAEWDSKTDSDNITAYLTADFNSGKIAHKALVGYDYNASLFNWGTYRNTTTNIGSINVYDPAKSSSALDGATYPLSAYTYDRVNKTRDFANGIYFQDQVSFTERLKVLLGLRFESYTFRLAYQTPVQNDVSQNAWLPKIGVTYNLPSNTHVYGSYITGFQPVSSGSLVFGSVEGGGTLKPEYSNQFEFGAKQELFGKNLLLTAAVYQIKKTNVTQLTNPGVVNANDRIWRQLGEVTSKGFELEFNGQVSRAFSLSGAYNYNDAQISKDLNEANVGQRLGLAPKHQGNIWAKYELVKQGALKGLGFGFGANFSSETPMLQAPALSTPSYTVLDAALTYKIDRVSFNFNLNNITNKRYYTGAVRATERYYVGAPRSFMFRVGYSL</sequence>
<dbReference type="RefSeq" id="WP_115834219.1">
    <property type="nucleotide sequence ID" value="NZ_QNUL01000044.1"/>
</dbReference>
<evidence type="ECO:0000256" key="13">
    <source>
        <dbReference type="ARBA" id="ARBA00023237"/>
    </source>
</evidence>
<organism evidence="18 19">
    <name type="scientific">Dyadobacter luteus</name>
    <dbReference type="NCBI Taxonomy" id="2259619"/>
    <lineage>
        <taxon>Bacteria</taxon>
        <taxon>Pseudomonadati</taxon>
        <taxon>Bacteroidota</taxon>
        <taxon>Cytophagia</taxon>
        <taxon>Cytophagales</taxon>
        <taxon>Spirosomataceae</taxon>
        <taxon>Dyadobacter</taxon>
    </lineage>
</organism>
<evidence type="ECO:0008006" key="20">
    <source>
        <dbReference type="Google" id="ProtNLM"/>
    </source>
</evidence>
<evidence type="ECO:0000256" key="1">
    <source>
        <dbReference type="ARBA" id="ARBA00004571"/>
    </source>
</evidence>
<keyword evidence="3 14" id="KW-0813">Transport</keyword>
<gene>
    <name evidence="18" type="ORF">DSL64_27690</name>
</gene>
<proteinExistence type="inferred from homology"/>
<evidence type="ECO:0000256" key="15">
    <source>
        <dbReference type="RuleBase" id="RU003357"/>
    </source>
</evidence>